<dbReference type="PANTHER" id="PTHR43547:SF2">
    <property type="entry name" value="HYBRID SIGNAL TRANSDUCTION HISTIDINE KINASE C"/>
    <property type="match status" value="1"/>
</dbReference>
<dbReference type="OrthoDB" id="681130at2"/>
<dbReference type="InterPro" id="IPR011110">
    <property type="entry name" value="Reg_prop"/>
</dbReference>
<keyword evidence="2" id="KW-0238">DNA-binding</keyword>
<evidence type="ECO:0000313" key="3">
    <source>
        <dbReference type="Proteomes" id="UP000032900"/>
    </source>
</evidence>
<protein>
    <submittedName>
        <fullName evidence="2">DNA-binding response regulator, AraC family</fullName>
    </submittedName>
</protein>
<dbReference type="GO" id="GO:0000155">
    <property type="term" value="F:phosphorelay sensor kinase activity"/>
    <property type="evidence" value="ECO:0007669"/>
    <property type="project" value="TreeGrafter"/>
</dbReference>
<keyword evidence="1" id="KW-0597">Phosphoprotein</keyword>
<accession>A0A0E9LW28</accession>
<evidence type="ECO:0000313" key="2">
    <source>
        <dbReference type="EMBL" id="GAO29434.1"/>
    </source>
</evidence>
<dbReference type="Pfam" id="PF07494">
    <property type="entry name" value="Reg_prop"/>
    <property type="match status" value="4"/>
</dbReference>
<sequence length="473" mass="53841">MSQKVNFLSIQWSTALVLGFLLLFLGATSSTGQKHLQFAHLTVEDGLPQNTVHSIVRDKYGFMWFGTWNGLSRYDGYQFTNYHFDPDDSTSLVNNRVHLLYKDGAGDIWVSTFDTIVCRYNYETNDFTRFNPNELPEGLQDSTYRHNAHYYYEAENEAFRWEIREHRLWQTDQKSGASMEYHSGIFSEPGLSNDIVYSIYLDETGILWVGTAMGGVNYVDVESDHFTYTPFVLEVDEHLIKAPVRTILVDADQLWLGSSANGWALTDKTTGRAEVLKPVRHPAFSSDNIRAMYLDKVGDVWMGYRMGLYRYHRDTEHIQRYHPDKVANTPYYVVSEDRSGTLWVGGFNNLLRYNRAADEFETYDLPFMETPSSVMALEFGRDGSIWAGTELSGLFRISRDPVTGDWTDTLVYARASAPGRQLPDNRVYSLLEDGLGHMWVGTGNGLCQIDVHTGAVKVFNKADGLADAYIAGY</sequence>
<dbReference type="PANTHER" id="PTHR43547">
    <property type="entry name" value="TWO-COMPONENT HISTIDINE KINASE"/>
    <property type="match status" value="1"/>
</dbReference>
<dbReference type="SUPFAM" id="SSF63829">
    <property type="entry name" value="Calcium-dependent phosphotriesterase"/>
    <property type="match status" value="2"/>
</dbReference>
<keyword evidence="3" id="KW-1185">Reference proteome</keyword>
<comment type="caution">
    <text evidence="2">The sequence shown here is derived from an EMBL/GenBank/DDBJ whole genome shotgun (WGS) entry which is preliminary data.</text>
</comment>
<dbReference type="InterPro" id="IPR015943">
    <property type="entry name" value="WD40/YVTN_repeat-like_dom_sf"/>
</dbReference>
<proteinExistence type="predicted"/>
<dbReference type="Gene3D" id="2.130.10.10">
    <property type="entry name" value="YVTN repeat-like/Quinoprotein amine dehydrogenase"/>
    <property type="match status" value="2"/>
</dbReference>
<organism evidence="2 3">
    <name type="scientific">Geofilum rubicundum JCM 15548</name>
    <dbReference type="NCBI Taxonomy" id="1236989"/>
    <lineage>
        <taxon>Bacteria</taxon>
        <taxon>Pseudomonadati</taxon>
        <taxon>Bacteroidota</taxon>
        <taxon>Bacteroidia</taxon>
        <taxon>Marinilabiliales</taxon>
        <taxon>Marinilabiliaceae</taxon>
        <taxon>Geofilum</taxon>
    </lineage>
</organism>
<name>A0A0E9LW28_9BACT</name>
<gene>
    <name evidence="2" type="ORF">JCM15548_11621</name>
</gene>
<dbReference type="Proteomes" id="UP000032900">
    <property type="component" value="Unassembled WGS sequence"/>
</dbReference>
<reference evidence="2 3" key="1">
    <citation type="journal article" date="2015" name="Microbes Environ.">
        <title>Distribution and evolution of nitrogen fixation genes in the phylum bacteroidetes.</title>
        <authorList>
            <person name="Inoue J."/>
            <person name="Oshima K."/>
            <person name="Suda W."/>
            <person name="Sakamoto M."/>
            <person name="Iino T."/>
            <person name="Noda S."/>
            <person name="Hongoh Y."/>
            <person name="Hattori M."/>
            <person name="Ohkuma M."/>
        </authorList>
    </citation>
    <scope>NUCLEOTIDE SEQUENCE [LARGE SCALE GENOMIC DNA]</scope>
    <source>
        <strain evidence="2">JCM 15548</strain>
    </source>
</reference>
<evidence type="ECO:0000256" key="1">
    <source>
        <dbReference type="ARBA" id="ARBA00022553"/>
    </source>
</evidence>
<dbReference type="GO" id="GO:0003677">
    <property type="term" value="F:DNA binding"/>
    <property type="evidence" value="ECO:0007669"/>
    <property type="project" value="UniProtKB-KW"/>
</dbReference>
<dbReference type="EMBL" id="BAZW01000009">
    <property type="protein sequence ID" value="GAO29434.1"/>
    <property type="molecule type" value="Genomic_DNA"/>
</dbReference>
<dbReference type="AlphaFoldDB" id="A0A0E9LW28"/>
<dbReference type="STRING" id="1236989.JCM15548_11621"/>
<dbReference type="RefSeq" id="WP_062123747.1">
    <property type="nucleotide sequence ID" value="NZ_BAZW01000009.1"/>
</dbReference>